<feature type="signal peptide" evidence="7">
    <location>
        <begin position="1"/>
        <end position="23"/>
    </location>
</feature>
<evidence type="ECO:0000259" key="8">
    <source>
        <dbReference type="PROSITE" id="PS50033"/>
    </source>
</evidence>
<dbReference type="Gene3D" id="3.40.30.10">
    <property type="entry name" value="Glutaredoxin"/>
    <property type="match status" value="1"/>
</dbReference>
<evidence type="ECO:0000256" key="2">
    <source>
        <dbReference type="ARBA" id="ARBA00005227"/>
    </source>
</evidence>
<comment type="subcellular location">
    <subcellularLocation>
        <location evidence="1">Membrane</location>
        <topology evidence="1">Multi-pass membrane protein</topology>
    </subcellularLocation>
</comment>
<dbReference type="InterPro" id="IPR029071">
    <property type="entry name" value="Ubiquitin-like_domsf"/>
</dbReference>
<evidence type="ECO:0000256" key="3">
    <source>
        <dbReference type="ARBA" id="ARBA00022692"/>
    </source>
</evidence>
<dbReference type="SUPFAM" id="SSF52833">
    <property type="entry name" value="Thioredoxin-like"/>
    <property type="match status" value="1"/>
</dbReference>
<feature type="transmembrane region" description="Helical" evidence="7">
    <location>
        <begin position="348"/>
        <end position="370"/>
    </location>
</feature>
<proteinExistence type="inferred from homology"/>
<evidence type="ECO:0000256" key="7">
    <source>
        <dbReference type="RuleBase" id="RU363079"/>
    </source>
</evidence>
<dbReference type="SUPFAM" id="SSF54236">
    <property type="entry name" value="Ubiquitin-like"/>
    <property type="match status" value="2"/>
</dbReference>
<protein>
    <recommendedName>
        <fullName evidence="7">Transmembrane 9 superfamily member</fullName>
    </recommendedName>
</protein>
<comment type="caution">
    <text evidence="7">Lacks conserved residue(s) required for the propagation of feature annotation.</text>
</comment>
<dbReference type="Proteomes" id="UP001150062">
    <property type="component" value="Unassembled WGS sequence"/>
</dbReference>
<name>A0ABQ8XBK4_9EUKA</name>
<dbReference type="PANTHER" id="PTHR10766:SF177">
    <property type="entry name" value="TRANSMEMBRANE 9 SUPERFAMILY MEMBER 1"/>
    <property type="match status" value="1"/>
</dbReference>
<gene>
    <name evidence="9" type="ORF">M0813_08681</name>
</gene>
<dbReference type="Pfam" id="PF00789">
    <property type="entry name" value="UBX"/>
    <property type="match status" value="1"/>
</dbReference>
<keyword evidence="10" id="KW-1185">Reference proteome</keyword>
<dbReference type="Gene3D" id="3.10.20.90">
    <property type="entry name" value="Phosphatidylinositol 3-kinase Catalytic Subunit, Chain A, domain 1"/>
    <property type="match status" value="2"/>
</dbReference>
<dbReference type="CDD" id="cd01767">
    <property type="entry name" value="UBX"/>
    <property type="match status" value="1"/>
</dbReference>
<evidence type="ECO:0000313" key="10">
    <source>
        <dbReference type="Proteomes" id="UP001150062"/>
    </source>
</evidence>
<evidence type="ECO:0000256" key="6">
    <source>
        <dbReference type="ARBA" id="ARBA00023136"/>
    </source>
</evidence>
<reference evidence="9" key="1">
    <citation type="submission" date="2022-08" db="EMBL/GenBank/DDBJ databases">
        <title>Novel sulfate-reducing endosymbionts in the free-living metamonad Anaeramoeba.</title>
        <authorList>
            <person name="Jerlstrom-Hultqvist J."/>
            <person name="Cepicka I."/>
            <person name="Gallot-Lavallee L."/>
            <person name="Salas-Leiva D."/>
            <person name="Curtis B.A."/>
            <person name="Zahonova K."/>
            <person name="Pipaliya S."/>
            <person name="Dacks J."/>
            <person name="Roger A.J."/>
        </authorList>
    </citation>
    <scope>NUCLEOTIDE SEQUENCE</scope>
    <source>
        <strain evidence="9">Schooner1</strain>
    </source>
</reference>
<sequence>MKIGDFSILIFLIFLSFIAVINTKDQYYVYSDLVPLYATKIHPYHNPSETYDFGKLPYPEKKKENSDLEEKLSDKIEGEVWYKTDHKIVFATNSTSTVWGYVRMDKRKIQDFQKAVQQEYVIEFELDGLPFKVLVGIEEKSKAFLFTHHDFILQYNHDQIISVKVELSRDNVYELTMKNPNKICKFTYSVSWHETKIPYKDRMTLYQQENNQSKIRWISITSSLVVILLFSGSIAGIIWNGLKKDYKRYSIAKFDDLEDYKEEYGWKSIHGNIFRFPTKTFYLSSLIGVGIQFITLTIFISLFIGFDLYIPHREGTLIIYALVIYALTSIISGYFSSKSYKFFNGRKWALNIILTNFLFTIPLVFIWVFLNIVSSAYKSTSAQNLGTTSTEINKIRFFIFFSIMSDKILLAINYQSKVYSFTFHKTDTLYEVKQFLNEKFQIPIEKQEFNEIKKKDDQLPLSAYNLGDFALLNLYKKETTKIPLQSSDSVYARELQEQLWKEMSKKDLDEKNTDNLITYSDSDLEETLQLSSLLEISPPPCLSKEETLKQFEGKFGTIHPQFSQLSLDEFIEETKSSDKLKLIYLYSFSGGDIPDEFCKEGLCDAKVTVLINEHYEIWAGNLDEFEDEDDEDDLEDLLQIKDYPYLGIFSNKPNSRLVSVINKKWYNAENLFLILLDQHLKHNPINYKGKGLLKKTSSVIIREQQDKEYEESMRRDQERERLYKLAKEYVQEDLLKKQLVIEKEKKMKESIKKKFQNEPNGKETIQFLFRTLDGEKVKRKFLPVDTFETLFLFIEYLNEGKNVDFKLVCNYPIKEYQRNDKETNQKTLKELKLGPTMFLVRKND</sequence>
<feature type="transmembrane region" description="Helical" evidence="7">
    <location>
        <begin position="281"/>
        <end position="305"/>
    </location>
</feature>
<dbReference type="InterPro" id="IPR004240">
    <property type="entry name" value="EMP70"/>
</dbReference>
<evidence type="ECO:0000256" key="5">
    <source>
        <dbReference type="ARBA" id="ARBA00022989"/>
    </source>
</evidence>
<keyword evidence="4 7" id="KW-0732">Signal</keyword>
<evidence type="ECO:0000256" key="1">
    <source>
        <dbReference type="ARBA" id="ARBA00004141"/>
    </source>
</evidence>
<dbReference type="PROSITE" id="PS50033">
    <property type="entry name" value="UBX"/>
    <property type="match status" value="1"/>
</dbReference>
<comment type="similarity">
    <text evidence="2 7">Belongs to the nonaspanin (TM9SF) (TC 9.A.2) family.</text>
</comment>
<dbReference type="Pfam" id="PF02990">
    <property type="entry name" value="EMP70"/>
    <property type="match status" value="1"/>
</dbReference>
<accession>A0ABQ8XBK4</accession>
<keyword evidence="3 7" id="KW-0812">Transmembrane</keyword>
<feature type="transmembrane region" description="Helical" evidence="7">
    <location>
        <begin position="217"/>
        <end position="239"/>
    </location>
</feature>
<keyword evidence="5 7" id="KW-1133">Transmembrane helix</keyword>
<feature type="transmembrane region" description="Helical" evidence="7">
    <location>
        <begin position="317"/>
        <end position="336"/>
    </location>
</feature>
<dbReference type="EMBL" id="JAOAOG010000326">
    <property type="protein sequence ID" value="KAJ6228644.1"/>
    <property type="molecule type" value="Genomic_DNA"/>
</dbReference>
<dbReference type="InterPro" id="IPR001012">
    <property type="entry name" value="UBX_dom"/>
</dbReference>
<feature type="domain" description="UBX" evidence="8">
    <location>
        <begin position="760"/>
        <end position="841"/>
    </location>
</feature>
<comment type="caution">
    <text evidence="9">The sequence shown here is derived from an EMBL/GenBank/DDBJ whole genome shotgun (WGS) entry which is preliminary data.</text>
</comment>
<keyword evidence="6 7" id="KW-0472">Membrane</keyword>
<dbReference type="CDD" id="cd17039">
    <property type="entry name" value="Ubl_ubiquitin_like"/>
    <property type="match status" value="1"/>
</dbReference>
<evidence type="ECO:0000313" key="9">
    <source>
        <dbReference type="EMBL" id="KAJ6228644.1"/>
    </source>
</evidence>
<dbReference type="SMART" id="SM00166">
    <property type="entry name" value="UBX"/>
    <property type="match status" value="1"/>
</dbReference>
<feature type="chain" id="PRO_5044949824" description="Transmembrane 9 superfamily member" evidence="7">
    <location>
        <begin position="24"/>
        <end position="844"/>
    </location>
</feature>
<evidence type="ECO:0000256" key="4">
    <source>
        <dbReference type="ARBA" id="ARBA00022729"/>
    </source>
</evidence>
<organism evidence="9 10">
    <name type="scientific">Anaeramoeba flamelloides</name>
    <dbReference type="NCBI Taxonomy" id="1746091"/>
    <lineage>
        <taxon>Eukaryota</taxon>
        <taxon>Metamonada</taxon>
        <taxon>Anaeramoebidae</taxon>
        <taxon>Anaeramoeba</taxon>
    </lineage>
</organism>
<dbReference type="InterPro" id="IPR036249">
    <property type="entry name" value="Thioredoxin-like_sf"/>
</dbReference>
<dbReference type="PANTHER" id="PTHR10766">
    <property type="entry name" value="TRANSMEMBRANE 9 SUPERFAMILY PROTEIN"/>
    <property type="match status" value="1"/>
</dbReference>